<evidence type="ECO:0000256" key="1">
    <source>
        <dbReference type="ARBA" id="ARBA00004651"/>
    </source>
</evidence>
<comment type="similarity">
    <text evidence="2">Belongs to the DoxX family.</text>
</comment>
<keyword evidence="5 7" id="KW-1133">Transmembrane helix</keyword>
<dbReference type="OrthoDB" id="9792760at2"/>
<keyword evidence="9" id="KW-1185">Reference proteome</keyword>
<dbReference type="EMBL" id="FCOF02000022">
    <property type="protein sequence ID" value="SAK76677.1"/>
    <property type="molecule type" value="Genomic_DNA"/>
</dbReference>
<evidence type="ECO:0000256" key="4">
    <source>
        <dbReference type="ARBA" id="ARBA00022692"/>
    </source>
</evidence>
<reference evidence="8" key="1">
    <citation type="submission" date="2016-01" db="EMBL/GenBank/DDBJ databases">
        <authorList>
            <person name="Peeters C."/>
        </authorList>
    </citation>
    <scope>NUCLEOTIDE SEQUENCE [LARGE SCALE GENOMIC DNA]</scope>
    <source>
        <strain evidence="8">LMG 29318</strain>
    </source>
</reference>
<sequence>MRYFSFEQGKDALLLVARVLLMVLFVIFGWQKLVGFSGTVGYMTSVGAPAPMLSAVVAVVMEFVVGIAIVVGFYTRPLALLLALYTLGTAFIGHHYWTMTGAAQSANMINFYKNLSIMGGLLLLVATGPGRYSLDRK</sequence>
<feature type="transmembrane region" description="Helical" evidence="7">
    <location>
        <begin position="12"/>
        <end position="30"/>
    </location>
</feature>
<evidence type="ECO:0000313" key="9">
    <source>
        <dbReference type="Proteomes" id="UP000054870"/>
    </source>
</evidence>
<dbReference type="InterPro" id="IPR051907">
    <property type="entry name" value="DoxX-like_oxidoreductase"/>
</dbReference>
<comment type="caution">
    <text evidence="8">The sequence shown here is derived from an EMBL/GenBank/DDBJ whole genome shotgun (WGS) entry which is preliminary data.</text>
</comment>
<evidence type="ECO:0000256" key="7">
    <source>
        <dbReference type="SAM" id="Phobius"/>
    </source>
</evidence>
<dbReference type="RefSeq" id="WP_061126184.1">
    <property type="nucleotide sequence ID" value="NZ_FCOF02000022.1"/>
</dbReference>
<dbReference type="PANTHER" id="PTHR33452">
    <property type="entry name" value="OXIDOREDUCTASE CATD-RELATED"/>
    <property type="match status" value="1"/>
</dbReference>
<evidence type="ECO:0000256" key="2">
    <source>
        <dbReference type="ARBA" id="ARBA00006679"/>
    </source>
</evidence>
<dbReference type="AlphaFoldDB" id="A0A158C562"/>
<dbReference type="Pfam" id="PF07681">
    <property type="entry name" value="DoxX"/>
    <property type="match status" value="1"/>
</dbReference>
<dbReference type="GO" id="GO:0005886">
    <property type="term" value="C:plasma membrane"/>
    <property type="evidence" value="ECO:0007669"/>
    <property type="project" value="UniProtKB-SubCell"/>
</dbReference>
<evidence type="ECO:0000256" key="3">
    <source>
        <dbReference type="ARBA" id="ARBA00022475"/>
    </source>
</evidence>
<keyword evidence="6 7" id="KW-0472">Membrane</keyword>
<evidence type="ECO:0000256" key="6">
    <source>
        <dbReference type="ARBA" id="ARBA00023136"/>
    </source>
</evidence>
<gene>
    <name evidence="8" type="ORF">AWB75_04408</name>
</gene>
<feature type="transmembrane region" description="Helical" evidence="7">
    <location>
        <begin position="50"/>
        <end position="71"/>
    </location>
</feature>
<dbReference type="PANTHER" id="PTHR33452:SF1">
    <property type="entry name" value="INNER MEMBRANE PROTEIN YPHA-RELATED"/>
    <property type="match status" value="1"/>
</dbReference>
<dbReference type="Proteomes" id="UP000054870">
    <property type="component" value="Unassembled WGS sequence"/>
</dbReference>
<feature type="transmembrane region" description="Helical" evidence="7">
    <location>
        <begin position="117"/>
        <end position="134"/>
    </location>
</feature>
<evidence type="ECO:0000313" key="8">
    <source>
        <dbReference type="EMBL" id="SAK76677.1"/>
    </source>
</evidence>
<keyword evidence="4 7" id="KW-0812">Transmembrane</keyword>
<proteinExistence type="inferred from homology"/>
<evidence type="ECO:0000256" key="5">
    <source>
        <dbReference type="ARBA" id="ARBA00022989"/>
    </source>
</evidence>
<accession>A0A158C562</accession>
<organism evidence="8 9">
    <name type="scientific">Caballeronia catudaia</name>
    <dbReference type="NCBI Taxonomy" id="1777136"/>
    <lineage>
        <taxon>Bacteria</taxon>
        <taxon>Pseudomonadati</taxon>
        <taxon>Pseudomonadota</taxon>
        <taxon>Betaproteobacteria</taxon>
        <taxon>Burkholderiales</taxon>
        <taxon>Burkholderiaceae</taxon>
        <taxon>Caballeronia</taxon>
    </lineage>
</organism>
<keyword evidence="3" id="KW-1003">Cell membrane</keyword>
<protein>
    <submittedName>
        <fullName evidence="8">DoxX family protein</fullName>
    </submittedName>
</protein>
<feature type="transmembrane region" description="Helical" evidence="7">
    <location>
        <begin position="78"/>
        <end position="97"/>
    </location>
</feature>
<name>A0A158C562_9BURK</name>
<comment type="subcellular location">
    <subcellularLocation>
        <location evidence="1">Cell membrane</location>
        <topology evidence="1">Multi-pass membrane protein</topology>
    </subcellularLocation>
</comment>
<dbReference type="InterPro" id="IPR032808">
    <property type="entry name" value="DoxX"/>
</dbReference>